<evidence type="ECO:0000313" key="3">
    <source>
        <dbReference type="Proteomes" id="UP000507470"/>
    </source>
</evidence>
<dbReference type="OrthoDB" id="6184988at2759"/>
<protein>
    <submittedName>
        <fullName evidence="2">Uncharacterized protein</fullName>
    </submittedName>
</protein>
<dbReference type="EMBL" id="CACVKT020008990">
    <property type="protein sequence ID" value="CAC5419106.1"/>
    <property type="molecule type" value="Genomic_DNA"/>
</dbReference>
<proteinExistence type="predicted"/>
<sequence>MSRHTRYAHGSQFVQCQFCQYEVPVNVKHRLKFHEDRRHGIKKTGQKVNKKKIKSVAKKVTPAETNSSTVHHFQMKPVRSPTPVYLDMPSINLTPDEEMLFLGRPLQTGSPVDLMSFLDRPGLKQTVPSPLTAPQTITAPASVPEVLLQPAVEQPTQPLPVIITPSSVMQPYFTGTPQPAAGQPTSQSTQPLPVTITPRSVMQPYFTGTPQPAAGQPYNTV</sequence>
<evidence type="ECO:0000256" key="1">
    <source>
        <dbReference type="SAM" id="MobiDB-lite"/>
    </source>
</evidence>
<gene>
    <name evidence="2" type="ORF">MCOR_51493</name>
</gene>
<reference evidence="2 3" key="1">
    <citation type="submission" date="2020-06" db="EMBL/GenBank/DDBJ databases">
        <authorList>
            <person name="Li R."/>
            <person name="Bekaert M."/>
        </authorList>
    </citation>
    <scope>NUCLEOTIDE SEQUENCE [LARGE SCALE GENOMIC DNA]</scope>
    <source>
        <strain evidence="3">wild</strain>
    </source>
</reference>
<name>A0A6J8EGJ7_MYTCO</name>
<feature type="region of interest" description="Disordered" evidence="1">
    <location>
        <begin position="173"/>
        <end position="193"/>
    </location>
</feature>
<feature type="region of interest" description="Disordered" evidence="1">
    <location>
        <begin position="202"/>
        <end position="221"/>
    </location>
</feature>
<organism evidence="2 3">
    <name type="scientific">Mytilus coruscus</name>
    <name type="common">Sea mussel</name>
    <dbReference type="NCBI Taxonomy" id="42192"/>
    <lineage>
        <taxon>Eukaryota</taxon>
        <taxon>Metazoa</taxon>
        <taxon>Spiralia</taxon>
        <taxon>Lophotrochozoa</taxon>
        <taxon>Mollusca</taxon>
        <taxon>Bivalvia</taxon>
        <taxon>Autobranchia</taxon>
        <taxon>Pteriomorphia</taxon>
        <taxon>Mytilida</taxon>
        <taxon>Mytiloidea</taxon>
        <taxon>Mytilidae</taxon>
        <taxon>Mytilinae</taxon>
        <taxon>Mytilus</taxon>
    </lineage>
</organism>
<dbReference type="Proteomes" id="UP000507470">
    <property type="component" value="Unassembled WGS sequence"/>
</dbReference>
<dbReference type="AlphaFoldDB" id="A0A6J8EGJ7"/>
<accession>A0A6J8EGJ7</accession>
<evidence type="ECO:0000313" key="2">
    <source>
        <dbReference type="EMBL" id="CAC5419106.1"/>
    </source>
</evidence>
<keyword evidence="3" id="KW-1185">Reference proteome</keyword>